<dbReference type="Pfam" id="PF03372">
    <property type="entry name" value="Exo_endo_phos"/>
    <property type="match status" value="1"/>
</dbReference>
<sequence length="544" mass="61259">MSFVFSDEFMSLSSNDDSSEASFHSTTFPPLNVTLNSFFSDSPKDFNVIHINAQSIPAHYTDMLASFESRNIHAILVSESWLKPFLPTASYSLPGFRLIRNDRVGRGGGGVAIYLRSYIPFSLLSSSSSSPHADTFEHLLIEVTLSHTKVLLGVFYSPSLHVDFFSTFEFLLEKFIPIYNHSIFMGDFNTCLLKGDSRSRRFRSTAESYNLHILPLAATHNIPDCNPSLLDLMLVTVPASVSKFGQCAADAFSHHDLIYLSYKLRPPKAKSRTLVQRSFTKMNIDCLRKDAQAIDWSVVTVPDSIDEIIDLLNSLLIQLYDVHAPLKTIKVKHLPAPWLSDDLKDLIAKKNRAKSHFKVNSSEANRAKYQKIRNRCNTLCRDAQRRHIHSSIVNGDPAKVWKFLKSLGVGKQSNNSLPNIIDIELLNKHFSYSSLLDDTERARSLNFLSKSQNLNFQPFTFSPFSEGDVRKFINSISSDAVGTDCVGRNMLLPILDIILPTITYILNESVFSGCFPKAWKSALIIPIPKKSNPSDFYFYSPVSF</sequence>
<evidence type="ECO:0000313" key="2">
    <source>
        <dbReference type="EMBL" id="CAH2102079.1"/>
    </source>
</evidence>
<comment type="caution">
    <text evidence="2">The sequence shown here is derived from an EMBL/GenBank/DDBJ whole genome shotgun (WGS) entry which is preliminary data.</text>
</comment>
<dbReference type="Proteomes" id="UP001153954">
    <property type="component" value="Unassembled WGS sequence"/>
</dbReference>
<evidence type="ECO:0000259" key="1">
    <source>
        <dbReference type="Pfam" id="PF03372"/>
    </source>
</evidence>
<dbReference type="AlphaFoldDB" id="A0AAU9UQY6"/>
<protein>
    <recommendedName>
        <fullName evidence="1">Endonuclease/exonuclease/phosphatase domain-containing protein</fullName>
    </recommendedName>
</protein>
<evidence type="ECO:0000313" key="3">
    <source>
        <dbReference type="Proteomes" id="UP001153954"/>
    </source>
</evidence>
<dbReference type="Gene3D" id="3.60.10.10">
    <property type="entry name" value="Endonuclease/exonuclease/phosphatase"/>
    <property type="match status" value="1"/>
</dbReference>
<dbReference type="PANTHER" id="PTHR47510:SF3">
    <property type="entry name" value="ENDO_EXONUCLEASE_PHOSPHATASE DOMAIN-CONTAINING PROTEIN"/>
    <property type="match status" value="1"/>
</dbReference>
<accession>A0AAU9UQY6</accession>
<dbReference type="GO" id="GO:0003824">
    <property type="term" value="F:catalytic activity"/>
    <property type="evidence" value="ECO:0007669"/>
    <property type="project" value="InterPro"/>
</dbReference>
<feature type="domain" description="Endonuclease/exonuclease/phosphatase" evidence="1">
    <location>
        <begin position="63"/>
        <end position="207"/>
    </location>
</feature>
<dbReference type="SUPFAM" id="SSF56219">
    <property type="entry name" value="DNase I-like"/>
    <property type="match status" value="1"/>
</dbReference>
<dbReference type="InterPro" id="IPR036691">
    <property type="entry name" value="Endo/exonu/phosph_ase_sf"/>
</dbReference>
<dbReference type="PANTHER" id="PTHR47510">
    <property type="entry name" value="REVERSE TRANSCRIPTASE DOMAIN-CONTAINING PROTEIN"/>
    <property type="match status" value="1"/>
</dbReference>
<proteinExistence type="predicted"/>
<name>A0AAU9UQY6_EUPED</name>
<dbReference type="InterPro" id="IPR005135">
    <property type="entry name" value="Endo/exonuclease/phosphatase"/>
</dbReference>
<gene>
    <name evidence="2" type="ORF">EEDITHA_LOCUS16764</name>
</gene>
<organism evidence="2 3">
    <name type="scientific">Euphydryas editha</name>
    <name type="common">Edith's checkerspot</name>
    <dbReference type="NCBI Taxonomy" id="104508"/>
    <lineage>
        <taxon>Eukaryota</taxon>
        <taxon>Metazoa</taxon>
        <taxon>Ecdysozoa</taxon>
        <taxon>Arthropoda</taxon>
        <taxon>Hexapoda</taxon>
        <taxon>Insecta</taxon>
        <taxon>Pterygota</taxon>
        <taxon>Neoptera</taxon>
        <taxon>Endopterygota</taxon>
        <taxon>Lepidoptera</taxon>
        <taxon>Glossata</taxon>
        <taxon>Ditrysia</taxon>
        <taxon>Papilionoidea</taxon>
        <taxon>Nymphalidae</taxon>
        <taxon>Nymphalinae</taxon>
        <taxon>Euphydryas</taxon>
    </lineage>
</organism>
<dbReference type="EMBL" id="CAKOGL010000025">
    <property type="protein sequence ID" value="CAH2102079.1"/>
    <property type="molecule type" value="Genomic_DNA"/>
</dbReference>
<reference evidence="2" key="1">
    <citation type="submission" date="2022-03" db="EMBL/GenBank/DDBJ databases">
        <authorList>
            <person name="Tunstrom K."/>
        </authorList>
    </citation>
    <scope>NUCLEOTIDE SEQUENCE</scope>
</reference>
<keyword evidence="3" id="KW-1185">Reference proteome</keyword>